<evidence type="ECO:0000313" key="1">
    <source>
        <dbReference type="EMBL" id="KZM25816.1"/>
    </source>
</evidence>
<dbReference type="OrthoDB" id="10530910at2759"/>
<keyword evidence="2" id="KW-1185">Reference proteome</keyword>
<dbReference type="Proteomes" id="UP000076837">
    <property type="component" value="Unassembled WGS sequence"/>
</dbReference>
<evidence type="ECO:0000313" key="2">
    <source>
        <dbReference type="Proteomes" id="UP000076837"/>
    </source>
</evidence>
<comment type="caution">
    <text evidence="1">The sequence shown here is derived from an EMBL/GenBank/DDBJ whole genome shotgun (WGS) entry which is preliminary data.</text>
</comment>
<proteinExistence type="predicted"/>
<organism evidence="1 2">
    <name type="scientific">Didymella rabiei</name>
    <name type="common">Chickpea ascochyta blight fungus</name>
    <name type="synonym">Mycosphaerella rabiei</name>
    <dbReference type="NCBI Taxonomy" id="5454"/>
    <lineage>
        <taxon>Eukaryota</taxon>
        <taxon>Fungi</taxon>
        <taxon>Dikarya</taxon>
        <taxon>Ascomycota</taxon>
        <taxon>Pezizomycotina</taxon>
        <taxon>Dothideomycetes</taxon>
        <taxon>Pleosporomycetidae</taxon>
        <taxon>Pleosporales</taxon>
        <taxon>Pleosporineae</taxon>
        <taxon>Didymellaceae</taxon>
        <taxon>Ascochyta</taxon>
    </lineage>
</organism>
<dbReference type="AlphaFoldDB" id="A0A163IMJ6"/>
<reference evidence="1 2" key="1">
    <citation type="journal article" date="2016" name="Sci. Rep.">
        <title>Draft genome sequencing and secretome analysis of fungal phytopathogen Ascochyta rabiei provides insight into the necrotrophic effector repertoire.</title>
        <authorList>
            <person name="Verma S."/>
            <person name="Gazara R.K."/>
            <person name="Nizam S."/>
            <person name="Parween S."/>
            <person name="Chattopadhyay D."/>
            <person name="Verma P.K."/>
        </authorList>
    </citation>
    <scope>NUCLEOTIDE SEQUENCE [LARGE SCALE GENOMIC DNA]</scope>
    <source>
        <strain evidence="1 2">ArDII</strain>
    </source>
</reference>
<dbReference type="EMBL" id="JYNV01000120">
    <property type="protein sequence ID" value="KZM25816.1"/>
    <property type="molecule type" value="Genomic_DNA"/>
</dbReference>
<accession>A0A163IMJ6</accession>
<sequence length="113" mass="13119">MSTTTTRSSPSVPRGVHLTNDQIHVISLLCSTKLRILLTATTLRAFHHQAAVEEDEQDLNSEKLELAWRCIKLDQLPSEMDGLERDRVDSQWKRKWLEALTHRQPSERSPVFW</sequence>
<gene>
    <name evidence="1" type="ORF">ST47_g3044</name>
</gene>
<protein>
    <submittedName>
        <fullName evidence="1">Uncharacterized protein</fullName>
    </submittedName>
</protein>
<name>A0A163IMJ6_DIDRA</name>